<evidence type="ECO:0000256" key="4">
    <source>
        <dbReference type="ARBA" id="ARBA00022692"/>
    </source>
</evidence>
<dbReference type="PANTHER" id="PTHR30566:SF5">
    <property type="entry name" value="MECHANOSENSITIVE ION CHANNEL PROTEIN 1, MITOCHONDRIAL-RELATED"/>
    <property type="match status" value="1"/>
</dbReference>
<evidence type="ECO:0008006" key="12">
    <source>
        <dbReference type="Google" id="ProtNLM"/>
    </source>
</evidence>
<dbReference type="InterPro" id="IPR006685">
    <property type="entry name" value="MscS_channel_2nd"/>
</dbReference>
<keyword evidence="4 7" id="KW-0812">Transmembrane</keyword>
<keyword evidence="5 7" id="KW-1133">Transmembrane helix</keyword>
<feature type="transmembrane region" description="Helical" evidence="7">
    <location>
        <begin position="281"/>
        <end position="299"/>
    </location>
</feature>
<feature type="transmembrane region" description="Helical" evidence="7">
    <location>
        <begin position="244"/>
        <end position="261"/>
    </location>
</feature>
<evidence type="ECO:0000256" key="7">
    <source>
        <dbReference type="SAM" id="Phobius"/>
    </source>
</evidence>
<evidence type="ECO:0000256" key="1">
    <source>
        <dbReference type="ARBA" id="ARBA00004651"/>
    </source>
</evidence>
<dbReference type="SUPFAM" id="SSF82689">
    <property type="entry name" value="Mechanosensitive channel protein MscS (YggB), C-terminal domain"/>
    <property type="match status" value="1"/>
</dbReference>
<gene>
    <name evidence="10" type="ORF">AUC70_15650</name>
</gene>
<evidence type="ECO:0000313" key="11">
    <source>
        <dbReference type="Proteomes" id="UP000094172"/>
    </source>
</evidence>
<dbReference type="InterPro" id="IPR023408">
    <property type="entry name" value="MscS_beta-dom_sf"/>
</dbReference>
<reference evidence="10 11" key="1">
    <citation type="journal article" date="2016" name="Environ. Microbiol.">
        <title>New Methyloceanibacter diversity from North Sea sediments includes methanotroph containing solely the soluble methane monooxygenase.</title>
        <authorList>
            <person name="Vekeman B."/>
            <person name="Kerckhof F.M."/>
            <person name="Cremers G."/>
            <person name="de Vos P."/>
            <person name="Vandamme P."/>
            <person name="Boon N."/>
            <person name="Op den Camp H.J."/>
            <person name="Heylen K."/>
        </authorList>
    </citation>
    <scope>NUCLEOTIDE SEQUENCE [LARGE SCALE GENOMIC DNA]</scope>
    <source>
        <strain evidence="10 11">R-67176</strain>
    </source>
</reference>
<feature type="domain" description="Mechanosensitive ion channel MscS C-terminal" evidence="9">
    <location>
        <begin position="444"/>
        <end position="524"/>
    </location>
</feature>
<dbReference type="Gene3D" id="1.10.287.1260">
    <property type="match status" value="1"/>
</dbReference>
<dbReference type="GO" id="GO:0005886">
    <property type="term" value="C:plasma membrane"/>
    <property type="evidence" value="ECO:0007669"/>
    <property type="project" value="UniProtKB-SubCell"/>
</dbReference>
<dbReference type="Pfam" id="PF00924">
    <property type="entry name" value="MS_channel_2nd"/>
    <property type="match status" value="1"/>
</dbReference>
<feature type="transmembrane region" description="Helical" evidence="7">
    <location>
        <begin position="204"/>
        <end position="224"/>
    </location>
</feature>
<keyword evidence="6 7" id="KW-0472">Membrane</keyword>
<feature type="domain" description="Mechanosensitive ion channel MscS" evidence="8">
    <location>
        <begin position="365"/>
        <end position="430"/>
    </location>
</feature>
<feature type="transmembrane region" description="Helical" evidence="7">
    <location>
        <begin position="320"/>
        <end position="338"/>
    </location>
</feature>
<dbReference type="InterPro" id="IPR049278">
    <property type="entry name" value="MS_channel_C"/>
</dbReference>
<sequence length="549" mass="59884">MFLLASGAWADTAKPLLAIDTSSPRATMRTFLDVTRALESAAIKLRSEPGPAAQAEAESLMRKALRTLDLSQVRPSARREIGGDAVVFLVDILRRIELPPLDSIPDAADFPEGDAPASWTIPGTEITISRVMEGPAKGQFLFSPDTVTRAGEFYDLTKQLPLKMPSQVPNWREAHLQFHGWMIPPELTRSLPRALKQPVLDTPIWKIIAAIGIFLILAAALLLLRQLTKPKPRARALGRYLRRLLLPVAMLLGIFGAELLITEQVMVLGTFADMVDLFVEIAFYVAAAWVAWLFISILVEWVITSPQIPEKSLDANLLRLLGRVLGILAVASIAAYGAQQLGLPVLGVLAGLGVGGLAVALAAQNSLENLIGGLNLYADRPIRVGDFCDYAGIKGTVEYIGLRSTRIRGSDRTVTSVPNSMLAKTQVTNYALRDQLLFRHVLDLRYETTTEQLRTVCNSIRELLSSHRDVSQTLAPPRAHVVCFGEWSIQVEVQAYLDAAPGKFLAIQEELLLAIAEIIGEAGTAFAFPSQTNYIVTETAGEDLSGPRV</sequence>
<evidence type="ECO:0000256" key="3">
    <source>
        <dbReference type="ARBA" id="ARBA00022475"/>
    </source>
</evidence>
<evidence type="ECO:0000313" key="10">
    <source>
        <dbReference type="EMBL" id="ODR96320.1"/>
    </source>
</evidence>
<name>A0A1E3VS17_9HYPH</name>
<dbReference type="InterPro" id="IPR010920">
    <property type="entry name" value="LSM_dom_sf"/>
</dbReference>
<dbReference type="GO" id="GO:0008381">
    <property type="term" value="F:mechanosensitive monoatomic ion channel activity"/>
    <property type="evidence" value="ECO:0007669"/>
    <property type="project" value="UniProtKB-ARBA"/>
</dbReference>
<dbReference type="InterPro" id="IPR011014">
    <property type="entry name" value="MscS_channel_TM-2"/>
</dbReference>
<evidence type="ECO:0000256" key="5">
    <source>
        <dbReference type="ARBA" id="ARBA00022989"/>
    </source>
</evidence>
<feature type="transmembrane region" description="Helical" evidence="7">
    <location>
        <begin position="344"/>
        <end position="363"/>
    </location>
</feature>
<evidence type="ECO:0000256" key="6">
    <source>
        <dbReference type="ARBA" id="ARBA00023136"/>
    </source>
</evidence>
<evidence type="ECO:0000259" key="8">
    <source>
        <dbReference type="Pfam" id="PF00924"/>
    </source>
</evidence>
<keyword evidence="11" id="KW-1185">Reference proteome</keyword>
<dbReference type="SUPFAM" id="SSF50182">
    <property type="entry name" value="Sm-like ribonucleoproteins"/>
    <property type="match status" value="1"/>
</dbReference>
<protein>
    <recommendedName>
        <fullName evidence="12">Mechanosensitive ion channel protein MscS</fullName>
    </recommendedName>
</protein>
<comment type="similarity">
    <text evidence="2">Belongs to the MscS (TC 1.A.23) family.</text>
</comment>
<dbReference type="STRING" id="1774970.AUC70_15650"/>
<dbReference type="AlphaFoldDB" id="A0A1E3VS17"/>
<dbReference type="EMBL" id="LPWE01000005">
    <property type="protein sequence ID" value="ODR96320.1"/>
    <property type="molecule type" value="Genomic_DNA"/>
</dbReference>
<dbReference type="SUPFAM" id="SSF82861">
    <property type="entry name" value="Mechanosensitive channel protein MscS (YggB), transmembrane region"/>
    <property type="match status" value="1"/>
</dbReference>
<comment type="subcellular location">
    <subcellularLocation>
        <location evidence="1">Cell membrane</location>
        <topology evidence="1">Multi-pass membrane protein</topology>
    </subcellularLocation>
</comment>
<keyword evidence="3" id="KW-1003">Cell membrane</keyword>
<dbReference type="Gene3D" id="2.30.30.60">
    <property type="match status" value="1"/>
</dbReference>
<dbReference type="Gene3D" id="3.30.70.100">
    <property type="match status" value="1"/>
</dbReference>
<proteinExistence type="inferred from homology"/>
<evidence type="ECO:0000256" key="2">
    <source>
        <dbReference type="ARBA" id="ARBA00008017"/>
    </source>
</evidence>
<dbReference type="Proteomes" id="UP000094172">
    <property type="component" value="Unassembled WGS sequence"/>
</dbReference>
<dbReference type="PANTHER" id="PTHR30566">
    <property type="entry name" value="YNAI-RELATED MECHANOSENSITIVE ION CHANNEL"/>
    <property type="match status" value="1"/>
</dbReference>
<comment type="caution">
    <text evidence="10">The sequence shown here is derived from an EMBL/GenBank/DDBJ whole genome shotgun (WGS) entry which is preliminary data.</text>
</comment>
<dbReference type="Pfam" id="PF21082">
    <property type="entry name" value="MS_channel_3rd"/>
    <property type="match status" value="1"/>
</dbReference>
<evidence type="ECO:0000259" key="9">
    <source>
        <dbReference type="Pfam" id="PF21082"/>
    </source>
</evidence>
<accession>A0A1E3VS17</accession>
<organism evidence="10 11">
    <name type="scientific">Methyloceanibacter stevinii</name>
    <dbReference type="NCBI Taxonomy" id="1774970"/>
    <lineage>
        <taxon>Bacteria</taxon>
        <taxon>Pseudomonadati</taxon>
        <taxon>Pseudomonadota</taxon>
        <taxon>Alphaproteobacteria</taxon>
        <taxon>Hyphomicrobiales</taxon>
        <taxon>Hyphomicrobiaceae</taxon>
        <taxon>Methyloceanibacter</taxon>
    </lineage>
</organism>
<dbReference type="InterPro" id="IPR011066">
    <property type="entry name" value="MscS_channel_C_sf"/>
</dbReference>